<dbReference type="WBParaSite" id="SMUV_0000581901-mRNA-1">
    <property type="protein sequence ID" value="SMUV_0000581901-mRNA-1"/>
    <property type="gene ID" value="SMUV_0000581901"/>
</dbReference>
<dbReference type="Pfam" id="PF10167">
    <property type="entry name" value="BORCS8"/>
    <property type="match status" value="1"/>
</dbReference>
<dbReference type="PANTHER" id="PTHR21393">
    <property type="entry name" value="MITOCHONDRIAL 28S RIBOSOMAL PROTEIN S27"/>
    <property type="match status" value="1"/>
</dbReference>
<keyword evidence="2" id="KW-0175">Coiled coil</keyword>
<protein>
    <submittedName>
        <fullName evidence="4">Mitofilin</fullName>
    </submittedName>
</protein>
<dbReference type="Proteomes" id="UP000046393">
    <property type="component" value="Unplaced"/>
</dbReference>
<comment type="subcellular location">
    <subcellularLocation>
        <location evidence="1">Mitochondrion</location>
    </subcellularLocation>
</comment>
<evidence type="ECO:0000256" key="1">
    <source>
        <dbReference type="ARBA" id="ARBA00004173"/>
    </source>
</evidence>
<dbReference type="STRING" id="451379.A0A0N5AMK9"/>
<evidence type="ECO:0000313" key="3">
    <source>
        <dbReference type="Proteomes" id="UP000046393"/>
    </source>
</evidence>
<dbReference type="Pfam" id="PF10037">
    <property type="entry name" value="MRP-S27"/>
    <property type="match status" value="1"/>
</dbReference>
<dbReference type="InterPro" id="IPR034913">
    <property type="entry name" value="mS27/PTCD2"/>
</dbReference>
<keyword evidence="3" id="KW-1185">Reference proteome</keyword>
<dbReference type="GO" id="GO:0005739">
    <property type="term" value="C:mitochondrion"/>
    <property type="evidence" value="ECO:0007669"/>
    <property type="project" value="UniProtKB-SubCell"/>
</dbReference>
<name>A0A0N5AMK9_9BILA</name>
<evidence type="ECO:0000313" key="4">
    <source>
        <dbReference type="WBParaSite" id="SMUV_0000581901-mRNA-1"/>
    </source>
</evidence>
<dbReference type="PANTHER" id="PTHR21393:SF0">
    <property type="entry name" value="SMALL RIBOSOMAL SUBUNIT PROTEIN MS27"/>
    <property type="match status" value="1"/>
</dbReference>
<sequence length="571" mass="65907">MLSRNASAYLTRNLVTNCLTCCKRYLLSTAFSLDDDWSQRSDSIYEITKGRNYEWIAAIQKKYAAGTIPSAVDVDIAVCGATDGDQANDVVDLIYKLRHSKNASNILPSTEYGAIRYCLQQNNTDILLRFVNDPINYGVFFNTHSGCLTLDYFLKQNNFKDAAKIASSIMKQEMFENSLLNFLCVYASLKWSELPVEQRQFSLSPSTEAHEEEANDEEKFFKFPFLKNEYFDNHFDLVDGTRLVGKTLLWTCEHLNLKPSLVRSIKLIGALYFGNVDIMKKILEEGSVFPASVDICKLFLSADERRELAEELMGTFNNAVKESDDSLLSKLLFDEFHPVLNSEEQQIVNEQRSLFIKWNDRRRTLISTQIEKVNHFLRLKEIEEEMKKLESEKEMRHFFENRLHWEDMAKSNDEIYEEFHLLEAKDKMTDEAYAKEIFEKCLLNWCVQEAAVLLQFYLSQTKSFIAGDRGHFLHPRLIAERLSESVHVVDHDPSLAFYRLQEHVGKSLPALNNRKYSIAEVNAALQGACFDLDNIICAVQSMEDASSRFSNIKNMLSNCEEYRKQLNLSNV</sequence>
<organism evidence="3 4">
    <name type="scientific">Syphacia muris</name>
    <dbReference type="NCBI Taxonomy" id="451379"/>
    <lineage>
        <taxon>Eukaryota</taxon>
        <taxon>Metazoa</taxon>
        <taxon>Ecdysozoa</taxon>
        <taxon>Nematoda</taxon>
        <taxon>Chromadorea</taxon>
        <taxon>Rhabditida</taxon>
        <taxon>Spirurina</taxon>
        <taxon>Oxyuridomorpha</taxon>
        <taxon>Oxyuroidea</taxon>
        <taxon>Oxyuridae</taxon>
        <taxon>Syphacia</taxon>
    </lineage>
</organism>
<reference evidence="4" key="1">
    <citation type="submission" date="2017-02" db="UniProtKB">
        <authorList>
            <consortium name="WormBaseParasite"/>
        </authorList>
    </citation>
    <scope>IDENTIFICATION</scope>
</reference>
<proteinExistence type="predicted"/>
<dbReference type="InterPro" id="IPR019266">
    <property type="entry name" value="Ribosomal_mS27"/>
</dbReference>
<evidence type="ECO:0000256" key="2">
    <source>
        <dbReference type="SAM" id="Coils"/>
    </source>
</evidence>
<dbReference type="InterPro" id="IPR019320">
    <property type="entry name" value="BORCS8"/>
</dbReference>
<dbReference type="AlphaFoldDB" id="A0A0N5AMK9"/>
<accession>A0A0N5AMK9</accession>
<feature type="coiled-coil region" evidence="2">
    <location>
        <begin position="372"/>
        <end position="402"/>
    </location>
</feature>